<dbReference type="PANTHER" id="PTHR13318">
    <property type="entry name" value="PARTNER OF PAIRED, ISOFORM B-RELATED"/>
    <property type="match status" value="1"/>
</dbReference>
<reference evidence="1 2" key="1">
    <citation type="submission" date="2016-08" db="EMBL/GenBank/DDBJ databases">
        <title>A Parts List for Fungal Cellulosomes Revealed by Comparative Genomics.</title>
        <authorList>
            <consortium name="DOE Joint Genome Institute"/>
            <person name="Haitjema C.H."/>
            <person name="Gilmore S.P."/>
            <person name="Henske J.K."/>
            <person name="Solomon K.V."/>
            <person name="De Groot R."/>
            <person name="Kuo A."/>
            <person name="Mondo S.J."/>
            <person name="Salamov A.A."/>
            <person name="Labutti K."/>
            <person name="Zhao Z."/>
            <person name="Chiniquy J."/>
            <person name="Barry K."/>
            <person name="Brewer H.M."/>
            <person name="Purvine S.O."/>
            <person name="Wright A.T."/>
            <person name="Boxma B."/>
            <person name="Van Alen T."/>
            <person name="Hackstein J.H."/>
            <person name="Baker S.E."/>
            <person name="Grigoriev I.V."/>
            <person name="O'Malley M.A."/>
        </authorList>
    </citation>
    <scope>NUCLEOTIDE SEQUENCE [LARGE SCALE GENOMIC DNA]</scope>
    <source>
        <strain evidence="1 2">G1</strain>
    </source>
</reference>
<accession>A0A1Y2FN05</accession>
<name>A0A1Y2FN05_9FUNG</name>
<evidence type="ECO:0000313" key="1">
    <source>
        <dbReference type="EMBL" id="ORY84606.1"/>
    </source>
</evidence>
<keyword evidence="2" id="KW-1185">Reference proteome</keyword>
<organism evidence="1 2">
    <name type="scientific">Neocallimastix californiae</name>
    <dbReference type="NCBI Taxonomy" id="1754190"/>
    <lineage>
        <taxon>Eukaryota</taxon>
        <taxon>Fungi</taxon>
        <taxon>Fungi incertae sedis</taxon>
        <taxon>Chytridiomycota</taxon>
        <taxon>Chytridiomycota incertae sedis</taxon>
        <taxon>Neocallimastigomycetes</taxon>
        <taxon>Neocallimastigales</taxon>
        <taxon>Neocallimastigaceae</taxon>
        <taxon>Neocallimastix</taxon>
    </lineage>
</organism>
<dbReference type="InterPro" id="IPR032675">
    <property type="entry name" value="LRR_dom_sf"/>
</dbReference>
<dbReference type="Proteomes" id="UP000193920">
    <property type="component" value="Unassembled WGS sequence"/>
</dbReference>
<proteinExistence type="predicted"/>
<sequence>MIGSSEREAQGIATRENDFFKIRNYHDFVKHLHISSICYPSNDDIYNLSDAHLKIDTLELEDCRIISDNSLYYLLEKIPNLSELKLNANKNLTDFTIQNIYNCNKKLIKLSIKRQSRFSKFGFNILTKCCSGIRSLELSHLNGLNDTFFQSWCRESIDMNYLERLDIKHCNSITNKGIQQALLASANLKKLSFSLSNTVNIDALKVNKYCCRNLEYLEIDNMDYDNYELNIFHLFKGIKNLPHLKVLSLIASVKIGSLKFFIPKLLEACPTLEKLYILPLSLSKKKKDDELIEEIKAYNSLHLDQNLKVFLYRKKEDNLVFNDLI</sequence>
<comment type="caution">
    <text evidence="1">The sequence shown here is derived from an EMBL/GenBank/DDBJ whole genome shotgun (WGS) entry which is preliminary data.</text>
</comment>
<dbReference type="SUPFAM" id="SSF52047">
    <property type="entry name" value="RNI-like"/>
    <property type="match status" value="1"/>
</dbReference>
<dbReference type="STRING" id="1754190.A0A1Y2FN05"/>
<evidence type="ECO:0000313" key="2">
    <source>
        <dbReference type="Proteomes" id="UP000193920"/>
    </source>
</evidence>
<dbReference type="SMART" id="SM00367">
    <property type="entry name" value="LRR_CC"/>
    <property type="match status" value="3"/>
</dbReference>
<gene>
    <name evidence="1" type="ORF">LY90DRAFT_499326</name>
</gene>
<dbReference type="Gene3D" id="3.80.10.10">
    <property type="entry name" value="Ribonuclease Inhibitor"/>
    <property type="match status" value="2"/>
</dbReference>
<protein>
    <submittedName>
        <fullName evidence="1">RNI-like protein</fullName>
    </submittedName>
</protein>
<dbReference type="InterPro" id="IPR006553">
    <property type="entry name" value="Leu-rich_rpt_Cys-con_subtyp"/>
</dbReference>
<dbReference type="GO" id="GO:0031146">
    <property type="term" value="P:SCF-dependent proteasomal ubiquitin-dependent protein catabolic process"/>
    <property type="evidence" value="ECO:0007669"/>
    <property type="project" value="TreeGrafter"/>
</dbReference>
<dbReference type="OrthoDB" id="10257471at2759"/>
<dbReference type="AlphaFoldDB" id="A0A1Y2FN05"/>
<dbReference type="GO" id="GO:0019005">
    <property type="term" value="C:SCF ubiquitin ligase complex"/>
    <property type="evidence" value="ECO:0007669"/>
    <property type="project" value="TreeGrafter"/>
</dbReference>
<dbReference type="EMBL" id="MCOG01000005">
    <property type="protein sequence ID" value="ORY84606.1"/>
    <property type="molecule type" value="Genomic_DNA"/>
</dbReference>